<evidence type="ECO:0008006" key="4">
    <source>
        <dbReference type="Google" id="ProtNLM"/>
    </source>
</evidence>
<proteinExistence type="predicted"/>
<comment type="caution">
    <text evidence="2">The sequence shown here is derived from an EMBL/GenBank/DDBJ whole genome shotgun (WGS) entry which is preliminary data.</text>
</comment>
<evidence type="ECO:0000313" key="3">
    <source>
        <dbReference type="Proteomes" id="UP001183414"/>
    </source>
</evidence>
<reference evidence="3" key="1">
    <citation type="submission" date="2023-07" db="EMBL/GenBank/DDBJ databases">
        <title>30 novel species of actinomycetes from the DSMZ collection.</title>
        <authorList>
            <person name="Nouioui I."/>
        </authorList>
    </citation>
    <scope>NUCLEOTIDE SEQUENCE [LARGE SCALE GENOMIC DNA]</scope>
    <source>
        <strain evidence="3">DSM 42041</strain>
    </source>
</reference>
<feature type="chain" id="PRO_5047454718" description="PknH-like extracellular domain-containing protein" evidence="1">
    <location>
        <begin position="33"/>
        <end position="220"/>
    </location>
</feature>
<gene>
    <name evidence="2" type="ORF">RM572_13150</name>
</gene>
<dbReference type="EMBL" id="JAVREQ010000010">
    <property type="protein sequence ID" value="MDT0379715.1"/>
    <property type="molecule type" value="Genomic_DNA"/>
</dbReference>
<name>A0ABU2NRV4_9ACTN</name>
<sequence>MHIHRRALRTAALTAAVVTTTIGLVAVGSAQAAPEGAPADASRRAAAAPAFLAPDELPAHPSSAWYAEQPAAGLPEFPVFCLEDALPAEGASHRQFWTEFDTSAVQVSVRTATLKSARALAAEAEESVRACAAAYEEQYPGAEAELVDYGRVDVQEGAHVYGVDTADPDGTGTSDAHLFGIGRDGRTVTVVDWGQMGNLSHAPVDDFRTTTRTAVEKLRS</sequence>
<evidence type="ECO:0000256" key="1">
    <source>
        <dbReference type="SAM" id="SignalP"/>
    </source>
</evidence>
<evidence type="ECO:0000313" key="2">
    <source>
        <dbReference type="EMBL" id="MDT0379715.1"/>
    </source>
</evidence>
<keyword evidence="1" id="KW-0732">Signal</keyword>
<accession>A0ABU2NRV4</accession>
<keyword evidence="3" id="KW-1185">Reference proteome</keyword>
<feature type="signal peptide" evidence="1">
    <location>
        <begin position="1"/>
        <end position="32"/>
    </location>
</feature>
<dbReference type="Proteomes" id="UP001183414">
    <property type="component" value="Unassembled WGS sequence"/>
</dbReference>
<organism evidence="2 3">
    <name type="scientific">Streptomyces hazeniae</name>
    <dbReference type="NCBI Taxonomy" id="3075538"/>
    <lineage>
        <taxon>Bacteria</taxon>
        <taxon>Bacillati</taxon>
        <taxon>Actinomycetota</taxon>
        <taxon>Actinomycetes</taxon>
        <taxon>Kitasatosporales</taxon>
        <taxon>Streptomycetaceae</taxon>
        <taxon>Streptomyces</taxon>
    </lineage>
</organism>
<dbReference type="RefSeq" id="WP_311673510.1">
    <property type="nucleotide sequence ID" value="NZ_JAVREQ010000010.1"/>
</dbReference>
<protein>
    <recommendedName>
        <fullName evidence="4">PknH-like extracellular domain-containing protein</fullName>
    </recommendedName>
</protein>